<comment type="caution">
    <text evidence="4">The sequence shown here is derived from an EMBL/GenBank/DDBJ whole genome shotgun (WGS) entry which is preliminary data.</text>
</comment>
<dbReference type="PANTHER" id="PTHR31616">
    <property type="entry name" value="TREHALASE"/>
    <property type="match status" value="1"/>
</dbReference>
<dbReference type="InterPro" id="IPR008928">
    <property type="entry name" value="6-hairpin_glycosidase_sf"/>
</dbReference>
<dbReference type="InterPro" id="IPR011613">
    <property type="entry name" value="GH15-like"/>
</dbReference>
<dbReference type="Pfam" id="PF00723">
    <property type="entry name" value="Glyco_hydro_15"/>
    <property type="match status" value="1"/>
</dbReference>
<feature type="region of interest" description="Disordered" evidence="1">
    <location>
        <begin position="1"/>
        <end position="54"/>
    </location>
</feature>
<dbReference type="InterPro" id="IPR045582">
    <property type="entry name" value="Trehalase-like_N"/>
</dbReference>
<sequence>MSDSAREAGPTRAARPARARAAHPAHARAARTTGRGGPRANARGHRREPASSPFPPIGDYAFISDCHTGALVAPDGTIEWLCAPRFDAPSVFGTLLDRGAGAFRLGPYGMNVPGARRYEPGTNIVETTWMTPSGWVIVRDALAIGPWGLHNDGDGSRTRPPTDDAAEHVLVRTIECIQGSVQIEMVCEPMFDYAREPAEWTDVEGTYMAVDAHHHTGSMRLMSDLRIGIEGNRARARHTLREGETRFVALSWANDLHGPATAADATEMLERTSHFWRDWLDDGRFPDHPWRTHLQRSALTLKGLTYAPTGAMVAALTTSLPETPGGERNWDYRYTWMRDATFTLWGLHALGLDWEADDFMQFVADVPRNDDGSLQIMYGVCGDKDLTESTLDHLTGYDGAKPVRIGNGAFDQRQNDVYGAVLDSVYLHTKVGGHLPQRLWPVLKDQVECAIEVWDRPDQGIWEARGAPQHYVSSKLMCWVALDRGARLAEIHGESDLADSWQAIADQIKADILDNGVRDGIFRQHYDTDALDASVLLIPLVRFLSPDDERVCATVRAIARDLTDHGFVLRYRVEETDDGLSGEEGTFLICSFWLVAALEEIGDHRRAKSLLEKLLANASPLLLYAEELDPHSGRQLGNYPQAFTHLALINAVMHVIEGEQAELR</sequence>
<feature type="domain" description="GH15-like" evidence="2">
    <location>
        <begin position="291"/>
        <end position="652"/>
    </location>
</feature>
<dbReference type="Gene3D" id="1.50.10.10">
    <property type="match status" value="1"/>
</dbReference>
<dbReference type="SUPFAM" id="SSF48208">
    <property type="entry name" value="Six-hairpin glycosidases"/>
    <property type="match status" value="1"/>
</dbReference>
<gene>
    <name evidence="4" type="ORF">R7226_08780</name>
</gene>
<keyword evidence="4" id="KW-0378">Hydrolase</keyword>
<dbReference type="GO" id="GO:0016787">
    <property type="term" value="F:hydrolase activity"/>
    <property type="evidence" value="ECO:0007669"/>
    <property type="project" value="UniProtKB-KW"/>
</dbReference>
<evidence type="ECO:0000256" key="1">
    <source>
        <dbReference type="SAM" id="MobiDB-lite"/>
    </source>
</evidence>
<dbReference type="RefSeq" id="WP_318596698.1">
    <property type="nucleotide sequence ID" value="NZ_JAWSTH010000016.1"/>
</dbReference>
<dbReference type="EMBL" id="JAWSTH010000016">
    <property type="protein sequence ID" value="MDW5594429.1"/>
    <property type="molecule type" value="Genomic_DNA"/>
</dbReference>
<feature type="compositionally biased region" description="Basic residues" evidence="1">
    <location>
        <begin position="15"/>
        <end position="29"/>
    </location>
</feature>
<reference evidence="5" key="1">
    <citation type="submission" date="2023-07" db="EMBL/GenBank/DDBJ databases">
        <title>Conexibacter stalactiti sp. nov., isolated from stalactites in a lava cave and emended description of the genus Conexibacter.</title>
        <authorList>
            <person name="Lee S.D."/>
        </authorList>
    </citation>
    <scope>NUCLEOTIDE SEQUENCE [LARGE SCALE GENOMIC DNA]</scope>
    <source>
        <strain evidence="5">KCTC 39840</strain>
    </source>
</reference>
<dbReference type="PANTHER" id="PTHR31616:SF10">
    <property type="entry name" value="TREHALASE"/>
    <property type="match status" value="1"/>
</dbReference>
<evidence type="ECO:0000313" key="4">
    <source>
        <dbReference type="EMBL" id="MDW5594429.1"/>
    </source>
</evidence>
<dbReference type="InterPro" id="IPR012341">
    <property type="entry name" value="6hp_glycosidase-like_sf"/>
</dbReference>
<evidence type="ECO:0000313" key="5">
    <source>
        <dbReference type="Proteomes" id="UP001284601"/>
    </source>
</evidence>
<feature type="domain" description="Trehalase-like N-terminal" evidence="3">
    <location>
        <begin position="55"/>
        <end position="130"/>
    </location>
</feature>
<feature type="compositionally biased region" description="Low complexity" evidence="1">
    <location>
        <begin position="30"/>
        <end position="41"/>
    </location>
</feature>
<evidence type="ECO:0000259" key="2">
    <source>
        <dbReference type="Pfam" id="PF00723"/>
    </source>
</evidence>
<accession>A0ABU4HMD0</accession>
<keyword evidence="5" id="KW-1185">Reference proteome</keyword>
<dbReference type="Pfam" id="PF19291">
    <property type="entry name" value="TREH_N"/>
    <property type="match status" value="1"/>
</dbReference>
<dbReference type="Proteomes" id="UP001284601">
    <property type="component" value="Unassembled WGS sequence"/>
</dbReference>
<reference evidence="4 5" key="2">
    <citation type="submission" date="2023-10" db="EMBL/GenBank/DDBJ databases">
        <authorList>
            <person name="Han X.F."/>
        </authorList>
    </citation>
    <scope>NUCLEOTIDE SEQUENCE [LARGE SCALE GENOMIC DNA]</scope>
    <source>
        <strain evidence="4 5">KCTC 39840</strain>
    </source>
</reference>
<organism evidence="4 5">
    <name type="scientific">Conexibacter stalactiti</name>
    <dbReference type="NCBI Taxonomy" id="1940611"/>
    <lineage>
        <taxon>Bacteria</taxon>
        <taxon>Bacillati</taxon>
        <taxon>Actinomycetota</taxon>
        <taxon>Thermoleophilia</taxon>
        <taxon>Solirubrobacterales</taxon>
        <taxon>Conexibacteraceae</taxon>
        <taxon>Conexibacter</taxon>
    </lineage>
</organism>
<proteinExistence type="predicted"/>
<evidence type="ECO:0000259" key="3">
    <source>
        <dbReference type="Pfam" id="PF19291"/>
    </source>
</evidence>
<name>A0ABU4HMD0_9ACTN</name>
<protein>
    <submittedName>
        <fullName evidence="4">Glycoside hydrolase family 15 protein</fullName>
    </submittedName>
</protein>